<evidence type="ECO:0000256" key="5">
    <source>
        <dbReference type="ARBA" id="ARBA00023136"/>
    </source>
</evidence>
<dbReference type="STRING" id="915059.NH26_08935"/>
<dbReference type="SUPFAM" id="SSF103473">
    <property type="entry name" value="MFS general substrate transporter"/>
    <property type="match status" value="1"/>
</dbReference>
<dbReference type="GO" id="GO:0008506">
    <property type="term" value="F:sucrose:proton symporter activity"/>
    <property type="evidence" value="ECO:0007669"/>
    <property type="project" value="TreeGrafter"/>
</dbReference>
<reference evidence="7 8" key="1">
    <citation type="journal article" date="2012" name="Int. J. Syst. Evol. Microbiol.">
        <title>Flammeovirga pacifica sp. nov., isolated from deep-sea sediment.</title>
        <authorList>
            <person name="Xu H."/>
            <person name="Fu Y."/>
            <person name="Yang N."/>
            <person name="Ding Z."/>
            <person name="Lai Q."/>
            <person name="Zeng R."/>
        </authorList>
    </citation>
    <scope>NUCLEOTIDE SEQUENCE [LARGE SCALE GENOMIC DNA]</scope>
    <source>
        <strain evidence="8">DSM 24597 / LMG 26175 / WPAGA1</strain>
    </source>
</reference>
<dbReference type="Pfam" id="PF07690">
    <property type="entry name" value="MFS_1"/>
    <property type="match status" value="1"/>
</dbReference>
<comment type="caution">
    <text evidence="7">The sequence shown here is derived from an EMBL/GenBank/DDBJ whole genome shotgun (WGS) entry which is preliminary data.</text>
</comment>
<evidence type="ECO:0000256" key="6">
    <source>
        <dbReference type="SAM" id="Phobius"/>
    </source>
</evidence>
<feature type="transmembrane region" description="Helical" evidence="6">
    <location>
        <begin position="114"/>
        <end position="134"/>
    </location>
</feature>
<name>A0A1S1YZM9_FLAPC</name>
<feature type="transmembrane region" description="Helical" evidence="6">
    <location>
        <begin position="293"/>
        <end position="313"/>
    </location>
</feature>
<accession>A0A1S1YZM9</accession>
<dbReference type="InterPro" id="IPR011701">
    <property type="entry name" value="MFS"/>
</dbReference>
<sequence>MLEIQKKLKSSFYTILSLPATAMGFALSIQISALSWILSEKYGFHLEEIGIVWAAGPLAGIIAQPIAGLLSDKVWFWGGRRRPFILIGGVLTSIMLLAIPNMDIIGKALGQEGATVGIAIAIALTFDLAINVSFNPTRSIIADVTPEGEKRTNGYTWMQTISGTFGVLAYAIGAFFDNYVLIYSGIFIVFAFSVFPLFFIEEPKKLTSTNDGEEQSKASFLEIMDVIKPLYGFLIYAFYVIVAKVLDLPPSNIYIEIGCLVITLVAGIQVILASRNVEKDKLEFQKILFAHSFTWIGVQSMFVYMLAFAKVNVMGFEMDQEVAEVLKNNIGKIVAVSFLVLNLVGAIFPSLIINPLVKKIGQVKTHTISLAIMTLGYFGVYSLVGKDSEYLLYFFMVVIGVGWASIISISFAIMSERVDKSKMGLYMGIFNLSVVAPQLVSSFKIGQLVNSYDDKGILFLICTITLLVSTILWLTVREKKGNDNATSANTGGGHH</sequence>
<dbReference type="GO" id="GO:0016020">
    <property type="term" value="C:membrane"/>
    <property type="evidence" value="ECO:0007669"/>
    <property type="project" value="UniProtKB-SubCell"/>
</dbReference>
<comment type="subcellular location">
    <subcellularLocation>
        <location evidence="1">Membrane</location>
        <topology evidence="1">Multi-pass membrane protein</topology>
    </subcellularLocation>
</comment>
<evidence type="ECO:0000256" key="3">
    <source>
        <dbReference type="ARBA" id="ARBA00022692"/>
    </source>
</evidence>
<feature type="transmembrane region" description="Helical" evidence="6">
    <location>
        <begin position="457"/>
        <end position="476"/>
    </location>
</feature>
<evidence type="ECO:0000256" key="1">
    <source>
        <dbReference type="ARBA" id="ARBA00004141"/>
    </source>
</evidence>
<evidence type="ECO:0000313" key="8">
    <source>
        <dbReference type="Proteomes" id="UP000179797"/>
    </source>
</evidence>
<keyword evidence="3 6" id="KW-0812">Transmembrane</keyword>
<evidence type="ECO:0000256" key="2">
    <source>
        <dbReference type="ARBA" id="ARBA00022448"/>
    </source>
</evidence>
<feature type="transmembrane region" description="Helical" evidence="6">
    <location>
        <begin position="365"/>
        <end position="384"/>
    </location>
</feature>
<feature type="transmembrane region" description="Helical" evidence="6">
    <location>
        <begin position="253"/>
        <end position="272"/>
    </location>
</feature>
<keyword evidence="5 6" id="KW-0472">Membrane</keyword>
<proteinExistence type="predicted"/>
<dbReference type="EMBL" id="JRYR02000001">
    <property type="protein sequence ID" value="OHX66471.1"/>
    <property type="molecule type" value="Genomic_DNA"/>
</dbReference>
<dbReference type="PANTHER" id="PTHR19432:SF35">
    <property type="entry name" value="SOLUTE CARRIER FAMILY 45 MEMBER 3 ISOFORM X1"/>
    <property type="match status" value="1"/>
</dbReference>
<feature type="transmembrane region" description="Helical" evidence="6">
    <location>
        <begin position="155"/>
        <end position="176"/>
    </location>
</feature>
<dbReference type="Proteomes" id="UP000179797">
    <property type="component" value="Unassembled WGS sequence"/>
</dbReference>
<evidence type="ECO:0000313" key="7">
    <source>
        <dbReference type="EMBL" id="OHX66471.1"/>
    </source>
</evidence>
<dbReference type="OrthoDB" id="7584869at2"/>
<feature type="transmembrane region" description="Helical" evidence="6">
    <location>
        <begin position="425"/>
        <end position="445"/>
    </location>
</feature>
<feature type="transmembrane region" description="Helical" evidence="6">
    <location>
        <begin position="220"/>
        <end position="241"/>
    </location>
</feature>
<organism evidence="7 8">
    <name type="scientific">Flammeovirga pacifica</name>
    <dbReference type="NCBI Taxonomy" id="915059"/>
    <lineage>
        <taxon>Bacteria</taxon>
        <taxon>Pseudomonadati</taxon>
        <taxon>Bacteroidota</taxon>
        <taxon>Cytophagia</taxon>
        <taxon>Cytophagales</taxon>
        <taxon>Flammeovirgaceae</taxon>
        <taxon>Flammeovirga</taxon>
    </lineage>
</organism>
<dbReference type="Gene3D" id="1.20.1250.20">
    <property type="entry name" value="MFS general substrate transporter like domains"/>
    <property type="match status" value="2"/>
</dbReference>
<dbReference type="AlphaFoldDB" id="A0A1S1YZM9"/>
<feature type="transmembrane region" description="Helical" evidence="6">
    <location>
        <begin position="390"/>
        <end position="413"/>
    </location>
</feature>
<protein>
    <submittedName>
        <fullName evidence="7">MFS transporter</fullName>
    </submittedName>
</protein>
<feature type="transmembrane region" description="Helical" evidence="6">
    <location>
        <begin position="50"/>
        <end position="71"/>
    </location>
</feature>
<feature type="transmembrane region" description="Helical" evidence="6">
    <location>
        <begin position="333"/>
        <end position="353"/>
    </location>
</feature>
<feature type="transmembrane region" description="Helical" evidence="6">
    <location>
        <begin position="83"/>
        <end position="102"/>
    </location>
</feature>
<feature type="transmembrane region" description="Helical" evidence="6">
    <location>
        <begin position="182"/>
        <end position="200"/>
    </location>
</feature>
<keyword evidence="2" id="KW-0813">Transport</keyword>
<keyword evidence="8" id="KW-1185">Reference proteome</keyword>
<dbReference type="InterPro" id="IPR036259">
    <property type="entry name" value="MFS_trans_sf"/>
</dbReference>
<dbReference type="PANTHER" id="PTHR19432">
    <property type="entry name" value="SUGAR TRANSPORTER"/>
    <property type="match status" value="1"/>
</dbReference>
<keyword evidence="4 6" id="KW-1133">Transmembrane helix</keyword>
<evidence type="ECO:0000256" key="4">
    <source>
        <dbReference type="ARBA" id="ARBA00022989"/>
    </source>
</evidence>
<feature type="transmembrane region" description="Helical" evidence="6">
    <location>
        <begin position="12"/>
        <end position="38"/>
    </location>
</feature>
<gene>
    <name evidence="7" type="ORF">NH26_08935</name>
</gene>
<dbReference type="RefSeq" id="WP_044221624.1">
    <property type="nucleotide sequence ID" value="NZ_JRYR02000001.1"/>
</dbReference>